<dbReference type="SUPFAM" id="SSF48452">
    <property type="entry name" value="TPR-like"/>
    <property type="match status" value="1"/>
</dbReference>
<dbReference type="SUPFAM" id="SSF52540">
    <property type="entry name" value="P-loop containing nucleoside triphosphate hydrolases"/>
    <property type="match status" value="1"/>
</dbReference>
<gene>
    <name evidence="4" type="ORF">PT974_09436</name>
</gene>
<feature type="region of interest" description="Disordered" evidence="1">
    <location>
        <begin position="1"/>
        <end position="27"/>
    </location>
</feature>
<dbReference type="PANTHER" id="PTHR35205">
    <property type="entry name" value="NB-ARC AND TPR DOMAIN PROTEIN"/>
    <property type="match status" value="1"/>
</dbReference>
<dbReference type="Gene3D" id="1.25.40.10">
    <property type="entry name" value="Tetratricopeptide repeat domain"/>
    <property type="match status" value="1"/>
</dbReference>
<dbReference type="Pfam" id="PF24809">
    <property type="entry name" value="DUF7708"/>
    <property type="match status" value="1"/>
</dbReference>
<reference evidence="4 5" key="1">
    <citation type="submission" date="2024-01" db="EMBL/GenBank/DDBJ databases">
        <title>Complete genome of Cladobotryum mycophilum ATHUM6906.</title>
        <authorList>
            <person name="Christinaki A.C."/>
            <person name="Myridakis A.I."/>
            <person name="Kouvelis V.N."/>
        </authorList>
    </citation>
    <scope>NUCLEOTIDE SEQUENCE [LARGE SCALE GENOMIC DNA]</scope>
    <source>
        <strain evidence="4 5">ATHUM6906</strain>
    </source>
</reference>
<feature type="domain" description="DUF7708" evidence="3">
    <location>
        <begin position="91"/>
        <end position="231"/>
    </location>
</feature>
<dbReference type="EMBL" id="JAVFKD010000014">
    <property type="protein sequence ID" value="KAK5991158.1"/>
    <property type="molecule type" value="Genomic_DNA"/>
</dbReference>
<evidence type="ECO:0000256" key="1">
    <source>
        <dbReference type="SAM" id="MobiDB-lite"/>
    </source>
</evidence>
<dbReference type="InterPro" id="IPR027417">
    <property type="entry name" value="P-loop_NTPase"/>
</dbReference>
<dbReference type="InterPro" id="IPR002182">
    <property type="entry name" value="NB-ARC"/>
</dbReference>
<proteinExistence type="predicted"/>
<evidence type="ECO:0008006" key="6">
    <source>
        <dbReference type="Google" id="ProtNLM"/>
    </source>
</evidence>
<evidence type="ECO:0000313" key="4">
    <source>
        <dbReference type="EMBL" id="KAK5991158.1"/>
    </source>
</evidence>
<name>A0ABR0SG76_9HYPO</name>
<evidence type="ECO:0000313" key="5">
    <source>
        <dbReference type="Proteomes" id="UP001338125"/>
    </source>
</evidence>
<dbReference type="Gene3D" id="3.40.50.300">
    <property type="entry name" value="P-loop containing nucleotide triphosphate hydrolases"/>
    <property type="match status" value="1"/>
</dbReference>
<organism evidence="4 5">
    <name type="scientific">Cladobotryum mycophilum</name>
    <dbReference type="NCBI Taxonomy" id="491253"/>
    <lineage>
        <taxon>Eukaryota</taxon>
        <taxon>Fungi</taxon>
        <taxon>Dikarya</taxon>
        <taxon>Ascomycota</taxon>
        <taxon>Pezizomycotina</taxon>
        <taxon>Sordariomycetes</taxon>
        <taxon>Hypocreomycetidae</taxon>
        <taxon>Hypocreales</taxon>
        <taxon>Hypocreaceae</taxon>
        <taxon>Cladobotryum</taxon>
    </lineage>
</organism>
<dbReference type="InterPro" id="IPR011990">
    <property type="entry name" value="TPR-like_helical_dom_sf"/>
</dbReference>
<feature type="domain" description="NB-ARC" evidence="2">
    <location>
        <begin position="281"/>
        <end position="433"/>
    </location>
</feature>
<dbReference type="Pfam" id="PF00931">
    <property type="entry name" value="NB-ARC"/>
    <property type="match status" value="1"/>
</dbReference>
<keyword evidence="5" id="KW-1185">Reference proteome</keyword>
<dbReference type="PANTHER" id="PTHR35205:SF1">
    <property type="entry name" value="ZU5 DOMAIN-CONTAINING PROTEIN"/>
    <property type="match status" value="1"/>
</dbReference>
<sequence length="1037" mass="117397">MHDSANTEILDVVPGPSQSIDQGTNDTANERPISHCQALWAKMLAEKRLLLVRAGVTNILDFHDVSAMQSGVESLQSKTRKSRVTRTLLQLDHVVERLKLFVGVISTFIQSDPTYSALIWGGLLVCLECFSSSNRALKAISNHFNKMATAMPRFEIYMELYPKNEGLERVLLGIYGSFVDTCILSIKIFQRKSWWRPAASILSSVSHKFEDTCTAIKHYTEEFEREARLVHDIAVANHHQQFTLHQRLIEEALLPVTISARSRDSLFSVPFPQNPGFVGQENELDTLLANLTHGSQLQKSCVIQGIGGVGKTHLALEFCYRSREQFPFILWVAAQNDVSLSASYTKIATLLSLQDEEKRSSSLVIDTTRRWLYTGWLLIFDNVDSNDSVLNEFWPPCQHGSIILTSQRADLAWRTRSSFLRLEPLSESYGSELLLRNYSNHSDDFDPKLAKEISKESFVSLEDTLEMLRRARGPSEWHFPAEVAFQYERPIQLVFQLSFDRLPEAAKQVISIMSMFSPTDIPESLIKAKPRTGGDDTQAKNANYKIWFATTIRQSLCSRHLTDIRQRHGNSEWVYSMHRSVQLSILDMLNDEMRQHAFNEGVKILQSQLPKPSTIMVPKLTGFDRFDKYIPHVISIHDAFVKYRSQLIPTVSFAEMLCSAAAYLYEVGLASLCLKVATTGEAVCQRLAEIAVEGETGPCAPTATSTPILIFDTNYLPMSQSLTTLAGNISAYGAGVLWTTGGIVNRKQGHNMTWRVLKLREKHIKSTDENRRDIDCQHLLSNAYNDWALQLINEGRYSEAKFYSDRSLEMKLQLLHGNDNQFQFFISKILLAHVLASAGHSQGAISTAEEAIAHIESEKGRDDPFTLCYQFYVAHIWAIVGNHPKALELLKTSLNARIRLFGETNHNSLNGHLAVAICLYRLRKYAEARAYLDRCLERAEAVRWGREHILRAEYLQSLIMQCMGDRDADWKSQENAALNERNALLREHATGKWAAPASDVEEMVYFDHLVNFHAGRTSAVDFFIDEGVNSRRATSRT</sequence>
<dbReference type="Proteomes" id="UP001338125">
    <property type="component" value="Unassembled WGS sequence"/>
</dbReference>
<protein>
    <recommendedName>
        <fullName evidence="6">NB-ARC domain-containing protein</fullName>
    </recommendedName>
</protein>
<dbReference type="Pfam" id="PF13424">
    <property type="entry name" value="TPR_12"/>
    <property type="match status" value="1"/>
</dbReference>
<evidence type="ECO:0000259" key="3">
    <source>
        <dbReference type="Pfam" id="PF24809"/>
    </source>
</evidence>
<accession>A0ABR0SG76</accession>
<evidence type="ECO:0000259" key="2">
    <source>
        <dbReference type="Pfam" id="PF00931"/>
    </source>
</evidence>
<dbReference type="InterPro" id="IPR056125">
    <property type="entry name" value="DUF7708"/>
</dbReference>
<feature type="compositionally biased region" description="Polar residues" evidence="1">
    <location>
        <begin position="16"/>
        <end position="27"/>
    </location>
</feature>
<comment type="caution">
    <text evidence="4">The sequence shown here is derived from an EMBL/GenBank/DDBJ whole genome shotgun (WGS) entry which is preliminary data.</text>
</comment>